<evidence type="ECO:0000313" key="8">
    <source>
        <dbReference type="Proteomes" id="UP000295129"/>
    </source>
</evidence>
<comment type="caution">
    <text evidence="7">The sequence shown here is derived from an EMBL/GenBank/DDBJ whole genome shotgun (WGS) entry which is preliminary data.</text>
</comment>
<evidence type="ECO:0000256" key="4">
    <source>
        <dbReference type="ARBA" id="ARBA00022741"/>
    </source>
</evidence>
<keyword evidence="4" id="KW-0547">Nucleotide-binding</keyword>
<dbReference type="SUPFAM" id="SSF52540">
    <property type="entry name" value="P-loop containing nucleoside triphosphate hydrolases"/>
    <property type="match status" value="1"/>
</dbReference>
<dbReference type="PROSITE" id="PS50893">
    <property type="entry name" value="ABC_TRANSPORTER_2"/>
    <property type="match status" value="1"/>
</dbReference>
<keyword evidence="3" id="KW-0472">Membrane</keyword>
<feature type="domain" description="ABC transporter" evidence="6">
    <location>
        <begin position="12"/>
        <end position="243"/>
    </location>
</feature>
<proteinExistence type="inferred from homology"/>
<evidence type="ECO:0000256" key="3">
    <source>
        <dbReference type="ARBA" id="ARBA00022475"/>
    </source>
</evidence>
<dbReference type="PANTHER" id="PTHR42788">
    <property type="entry name" value="TAURINE IMPORT ATP-BINDING PROTEIN-RELATED"/>
    <property type="match status" value="1"/>
</dbReference>
<keyword evidence="5 7" id="KW-0067">ATP-binding</keyword>
<reference evidence="7 8" key="1">
    <citation type="submission" date="2019-03" db="EMBL/GenBank/DDBJ databases">
        <title>Genomic Encyclopedia of Type Strains, Phase IV (KMG-IV): sequencing the most valuable type-strain genomes for metagenomic binning, comparative biology and taxonomic classification.</title>
        <authorList>
            <person name="Goeker M."/>
        </authorList>
    </citation>
    <scope>NUCLEOTIDE SEQUENCE [LARGE SCALE GENOMIC DNA]</scope>
    <source>
        <strain evidence="7 8">DSM 12121</strain>
    </source>
</reference>
<dbReference type="Proteomes" id="UP000295129">
    <property type="component" value="Unassembled WGS sequence"/>
</dbReference>
<name>A0A4R6DTU5_9RHOO</name>
<dbReference type="GO" id="GO:0016887">
    <property type="term" value="F:ATP hydrolysis activity"/>
    <property type="evidence" value="ECO:0007669"/>
    <property type="project" value="InterPro"/>
</dbReference>
<dbReference type="PROSITE" id="PS00211">
    <property type="entry name" value="ABC_TRANSPORTER_1"/>
    <property type="match status" value="1"/>
</dbReference>
<dbReference type="PANTHER" id="PTHR42788:SF13">
    <property type="entry name" value="ALIPHATIC SULFONATES IMPORT ATP-BINDING PROTEIN SSUB"/>
    <property type="match status" value="1"/>
</dbReference>
<keyword evidence="8" id="KW-1185">Reference proteome</keyword>
<dbReference type="Pfam" id="PF00005">
    <property type="entry name" value="ABC_tran"/>
    <property type="match status" value="1"/>
</dbReference>
<dbReference type="InterPro" id="IPR003439">
    <property type="entry name" value="ABC_transporter-like_ATP-bd"/>
</dbReference>
<evidence type="ECO:0000256" key="2">
    <source>
        <dbReference type="ARBA" id="ARBA00022448"/>
    </source>
</evidence>
<evidence type="ECO:0000259" key="6">
    <source>
        <dbReference type="PROSITE" id="PS50893"/>
    </source>
</evidence>
<organism evidence="7 8">
    <name type="scientific">Azoarcus indigens</name>
    <dbReference type="NCBI Taxonomy" id="29545"/>
    <lineage>
        <taxon>Bacteria</taxon>
        <taxon>Pseudomonadati</taxon>
        <taxon>Pseudomonadota</taxon>
        <taxon>Betaproteobacteria</taxon>
        <taxon>Rhodocyclales</taxon>
        <taxon>Zoogloeaceae</taxon>
        <taxon>Azoarcus</taxon>
    </lineage>
</organism>
<evidence type="ECO:0000256" key="1">
    <source>
        <dbReference type="ARBA" id="ARBA00005417"/>
    </source>
</evidence>
<dbReference type="OrthoDB" id="9783039at2"/>
<protein>
    <submittedName>
        <fullName evidence="7">NitT/TauT family transport system ATP-binding protein</fullName>
    </submittedName>
</protein>
<dbReference type="InterPro" id="IPR050166">
    <property type="entry name" value="ABC_transporter_ATP-bind"/>
</dbReference>
<comment type="similarity">
    <text evidence="1">Belongs to the ABC transporter superfamily.</text>
</comment>
<dbReference type="GO" id="GO:0005524">
    <property type="term" value="F:ATP binding"/>
    <property type="evidence" value="ECO:0007669"/>
    <property type="project" value="UniProtKB-KW"/>
</dbReference>
<evidence type="ECO:0000313" key="7">
    <source>
        <dbReference type="EMBL" id="TDN47708.1"/>
    </source>
</evidence>
<dbReference type="SMART" id="SM00382">
    <property type="entry name" value="AAA"/>
    <property type="match status" value="1"/>
</dbReference>
<sequence>MSTRGGHGGNDLQVNGLAFAYGEQLILQGIDLTVAGGEFVALLGPSGSGKSTLLRLLAGLEKPARGRISAGGHEVAGPGPDRAVVFQNYSLFPWMTVGDNVAEAVAKAHPKLDRAERRRRAWEQLDRVGLGEAAARHPFELSGGMQQRAAIARALALESPFLLMDEPFGALDPVNRARLQDLLVEVWERGQPRRTVIFVTHDVDEALLLADRVVVMGASPGRIIAEHTVPFPRPRRRAALLGDDSFHALRERITDALDADTLAHLDPA</sequence>
<dbReference type="Gene3D" id="3.40.50.300">
    <property type="entry name" value="P-loop containing nucleotide triphosphate hydrolases"/>
    <property type="match status" value="1"/>
</dbReference>
<dbReference type="InterPro" id="IPR027417">
    <property type="entry name" value="P-loop_NTPase"/>
</dbReference>
<dbReference type="RefSeq" id="WP_133594005.1">
    <property type="nucleotide sequence ID" value="NZ_SNVV01000018.1"/>
</dbReference>
<keyword evidence="3" id="KW-1003">Cell membrane</keyword>
<dbReference type="EMBL" id="SNVV01000018">
    <property type="protein sequence ID" value="TDN47708.1"/>
    <property type="molecule type" value="Genomic_DNA"/>
</dbReference>
<gene>
    <name evidence="7" type="ORF">C7389_11817</name>
</gene>
<keyword evidence="2" id="KW-0813">Transport</keyword>
<dbReference type="InterPro" id="IPR017871">
    <property type="entry name" value="ABC_transporter-like_CS"/>
</dbReference>
<accession>A0A4R6DTU5</accession>
<dbReference type="AlphaFoldDB" id="A0A4R6DTU5"/>
<dbReference type="InterPro" id="IPR003593">
    <property type="entry name" value="AAA+_ATPase"/>
</dbReference>
<evidence type="ECO:0000256" key="5">
    <source>
        <dbReference type="ARBA" id="ARBA00022840"/>
    </source>
</evidence>